<dbReference type="InterPro" id="IPR037221">
    <property type="entry name" value="H-type_lectin_dom_sf"/>
</dbReference>
<organism evidence="2 3">
    <name type="scientific">Bacillus thuringiensis</name>
    <dbReference type="NCBI Taxonomy" id="1428"/>
    <lineage>
        <taxon>Bacteria</taxon>
        <taxon>Bacillati</taxon>
        <taxon>Bacillota</taxon>
        <taxon>Bacilli</taxon>
        <taxon>Bacillales</taxon>
        <taxon>Bacillaceae</taxon>
        <taxon>Bacillus</taxon>
        <taxon>Bacillus cereus group</taxon>
    </lineage>
</organism>
<protein>
    <submittedName>
        <fullName evidence="2">Antibiotic synthesis protein MbtH</fullName>
    </submittedName>
</protein>
<dbReference type="GO" id="GO:0030246">
    <property type="term" value="F:carbohydrate binding"/>
    <property type="evidence" value="ECO:0007669"/>
    <property type="project" value="InterPro"/>
</dbReference>
<dbReference type="Pfam" id="PF09458">
    <property type="entry name" value="H_lectin"/>
    <property type="match status" value="1"/>
</dbReference>
<evidence type="ECO:0000313" key="3">
    <source>
        <dbReference type="Proteomes" id="UP000194143"/>
    </source>
</evidence>
<dbReference type="InterPro" id="IPR019019">
    <property type="entry name" value="H-type_lectin_domain"/>
</dbReference>
<dbReference type="Gene3D" id="2.60.40.2080">
    <property type="match status" value="1"/>
</dbReference>
<dbReference type="Proteomes" id="UP000194143">
    <property type="component" value="Chromosome"/>
</dbReference>
<keyword evidence="3" id="KW-1185">Reference proteome</keyword>
<dbReference type="GeneID" id="67465226"/>
<dbReference type="GO" id="GO:0007155">
    <property type="term" value="P:cell adhesion"/>
    <property type="evidence" value="ECO:0007669"/>
    <property type="project" value="InterPro"/>
</dbReference>
<gene>
    <name evidence="2" type="ORF">CAB88_02885</name>
</gene>
<evidence type="ECO:0000313" key="2">
    <source>
        <dbReference type="EMBL" id="ARP56109.1"/>
    </source>
</evidence>
<sequence length="135" mass="15088">MVQIQRKYNFMPGTTISSGQVNEEFTNLINAHNDNDGILQNLNEYGFYKNNIRVGKTEFIQISRGQTLQKQILFTPAFSQIPFVTVTAANGDIGTGDIVVYLSQVTVTSFTLTLHNKNTTRDTSLAFHYMAISMG</sequence>
<dbReference type="AlphaFoldDB" id="A0A1W6WIK2"/>
<evidence type="ECO:0000259" key="1">
    <source>
        <dbReference type="Pfam" id="PF09458"/>
    </source>
</evidence>
<name>A0A1W6WIK2_BACTU</name>
<reference evidence="2 3" key="1">
    <citation type="submission" date="2017-04" db="EMBL/GenBank/DDBJ databases">
        <title>Complete Genome Sequence of Bacillus thuringiensis type Strain ATCC 10792.</title>
        <authorList>
            <person name="Oh D.-H."/>
            <person name="Park B.-J."/>
            <person name="Shuai W."/>
            <person name="Chelliah R."/>
        </authorList>
    </citation>
    <scope>NUCLEOTIDE SEQUENCE [LARGE SCALE GENOMIC DNA]</scope>
    <source>
        <strain evidence="2 3">ATCC 10792</strain>
    </source>
</reference>
<accession>A0A1W6WIK2</accession>
<dbReference type="RefSeq" id="WP_000250065.1">
    <property type="nucleotide sequence ID" value="NZ_CAKJXA010000022.1"/>
</dbReference>
<dbReference type="SUPFAM" id="SSF141086">
    <property type="entry name" value="Agglutinin HPA-like"/>
    <property type="match status" value="1"/>
</dbReference>
<proteinExistence type="predicted"/>
<dbReference type="EMBL" id="CP021061">
    <property type="protein sequence ID" value="ARP56109.1"/>
    <property type="molecule type" value="Genomic_DNA"/>
</dbReference>
<feature type="domain" description="H-type lectin" evidence="1">
    <location>
        <begin position="69"/>
        <end position="132"/>
    </location>
</feature>